<evidence type="ECO:0000313" key="3">
    <source>
        <dbReference type="Proteomes" id="UP001497392"/>
    </source>
</evidence>
<reference evidence="2 3" key="1">
    <citation type="submission" date="2024-06" db="EMBL/GenBank/DDBJ databases">
        <authorList>
            <person name="Kraege A."/>
            <person name="Thomma B."/>
        </authorList>
    </citation>
    <scope>NUCLEOTIDE SEQUENCE [LARGE SCALE GENOMIC DNA]</scope>
</reference>
<dbReference type="InterPro" id="IPR019197">
    <property type="entry name" value="Biotin-prot_ligase_N"/>
</dbReference>
<evidence type="ECO:0000313" key="2">
    <source>
        <dbReference type="EMBL" id="CAL5218350.1"/>
    </source>
</evidence>
<accession>A0ABP1FEN3</accession>
<dbReference type="EMBL" id="CAXHTA020000001">
    <property type="protein sequence ID" value="CAL5218350.1"/>
    <property type="molecule type" value="Genomic_DNA"/>
</dbReference>
<name>A0ABP1FEN3_9CHLO</name>
<dbReference type="Proteomes" id="UP001497392">
    <property type="component" value="Unassembled WGS sequence"/>
</dbReference>
<organism evidence="2 3">
    <name type="scientific">Coccomyxa viridis</name>
    <dbReference type="NCBI Taxonomy" id="1274662"/>
    <lineage>
        <taxon>Eukaryota</taxon>
        <taxon>Viridiplantae</taxon>
        <taxon>Chlorophyta</taxon>
        <taxon>core chlorophytes</taxon>
        <taxon>Trebouxiophyceae</taxon>
        <taxon>Trebouxiophyceae incertae sedis</taxon>
        <taxon>Coccomyxaceae</taxon>
        <taxon>Coccomyxa</taxon>
    </lineage>
</organism>
<proteinExistence type="predicted"/>
<dbReference type="CDD" id="cd03144">
    <property type="entry name" value="GATase1_ScBLP_like"/>
    <property type="match status" value="1"/>
</dbReference>
<evidence type="ECO:0000259" key="1">
    <source>
        <dbReference type="Pfam" id="PF09825"/>
    </source>
</evidence>
<dbReference type="SUPFAM" id="SSF52317">
    <property type="entry name" value="Class I glutamine amidotransferase-like"/>
    <property type="match status" value="1"/>
</dbReference>
<dbReference type="InterPro" id="IPR015834">
    <property type="entry name" value="UCP016642"/>
</dbReference>
<dbReference type="PANTHER" id="PTHR12835:SF5">
    <property type="entry name" value="BIOTIN--PROTEIN LIGASE"/>
    <property type="match status" value="1"/>
</dbReference>
<feature type="domain" description="Biotin-protein ligase N-terminal" evidence="1">
    <location>
        <begin position="185"/>
        <end position="293"/>
    </location>
</feature>
<protein>
    <submittedName>
        <fullName evidence="2">G11 protein</fullName>
    </submittedName>
</protein>
<dbReference type="PIRSF" id="PIRSF016642">
    <property type="entry name" value="UCP016642"/>
    <property type="match status" value="1"/>
</dbReference>
<feature type="domain" description="Biotin-protein ligase N-terminal" evidence="1">
    <location>
        <begin position="4"/>
        <end position="147"/>
    </location>
</feature>
<gene>
    <name evidence="2" type="primary">g11</name>
    <name evidence="2" type="ORF">VP750_LOCUS9</name>
</gene>
<dbReference type="PANTHER" id="PTHR12835">
    <property type="entry name" value="BIOTIN PROTEIN LIGASE"/>
    <property type="match status" value="1"/>
</dbReference>
<comment type="caution">
    <text evidence="2">The sequence shown here is derived from an EMBL/GenBank/DDBJ whole genome shotgun (WGS) entry which is preliminary data.</text>
</comment>
<dbReference type="Pfam" id="PF09825">
    <property type="entry name" value="BPL_N"/>
    <property type="match status" value="2"/>
</dbReference>
<keyword evidence="3" id="KW-1185">Reference proteome</keyword>
<dbReference type="InterPro" id="IPR029062">
    <property type="entry name" value="Class_I_gatase-like"/>
</dbReference>
<sequence length="316" mass="34443">MASIRVYNGDGAGSRSVLSAVETIQRAVVSEVKVSQIGPEELLAGSWQHTCLALVMPGGADLPYCRRLNGTGNRLIRGYVEEGGAYIGLCAGAYYASSYIEFDIGTKLEVKGRRELAFFEGKAVGPVYAGFCYESEAGAQAAPIAFSPPPDKTRHSSATDPAVKWQERSPGALHGVGMDTRHWIQCRDYSNGGPSFEPFTDSSASMHREFSTQTEAFQVLAVYTEKNDAIAALKCSIGRGVALLVGTHPELDPKWLASQRDTVAVDQGLKDQNGLKTHDEGVREHVKEQLERCDAERRLYIDMLLSEAGLGKYLRY</sequence>